<reference evidence="1" key="2">
    <citation type="submission" date="2022-01" db="EMBL/GenBank/DDBJ databases">
        <authorList>
            <person name="Yamashiro T."/>
            <person name="Shiraishi A."/>
            <person name="Satake H."/>
            <person name="Nakayama K."/>
        </authorList>
    </citation>
    <scope>NUCLEOTIDE SEQUENCE</scope>
</reference>
<name>A0ABQ5J159_9ASTR</name>
<reference evidence="1" key="1">
    <citation type="journal article" date="2022" name="Int. J. Mol. Sci.">
        <title>Draft Genome of Tanacetum Coccineum: Genomic Comparison of Closely Related Tanacetum-Family Plants.</title>
        <authorList>
            <person name="Yamashiro T."/>
            <person name="Shiraishi A."/>
            <person name="Nakayama K."/>
            <person name="Satake H."/>
        </authorList>
    </citation>
    <scope>NUCLEOTIDE SEQUENCE</scope>
</reference>
<protein>
    <submittedName>
        <fullName evidence="1">Uncharacterized protein</fullName>
    </submittedName>
</protein>
<organism evidence="1 2">
    <name type="scientific">Tanacetum coccineum</name>
    <dbReference type="NCBI Taxonomy" id="301880"/>
    <lineage>
        <taxon>Eukaryota</taxon>
        <taxon>Viridiplantae</taxon>
        <taxon>Streptophyta</taxon>
        <taxon>Embryophyta</taxon>
        <taxon>Tracheophyta</taxon>
        <taxon>Spermatophyta</taxon>
        <taxon>Magnoliopsida</taxon>
        <taxon>eudicotyledons</taxon>
        <taxon>Gunneridae</taxon>
        <taxon>Pentapetalae</taxon>
        <taxon>asterids</taxon>
        <taxon>campanulids</taxon>
        <taxon>Asterales</taxon>
        <taxon>Asteraceae</taxon>
        <taxon>Asteroideae</taxon>
        <taxon>Anthemideae</taxon>
        <taxon>Anthemidinae</taxon>
        <taxon>Tanacetum</taxon>
    </lineage>
</organism>
<proteinExistence type="predicted"/>
<comment type="caution">
    <text evidence="1">The sequence shown here is derived from an EMBL/GenBank/DDBJ whole genome shotgun (WGS) entry which is preliminary data.</text>
</comment>
<sequence length="259" mass="29624">MQRRLLSLEHITKTQNNGLSEPDHNVDHLDKIETGMEAFSVQLVVLPPVNESGVAVKDLAEESESAAIDGLISLQSHDIHSQPFLSPSKVTELINELFTSPNDPGFSQANFVFGCVDVDNMDKDGCITDVKTVARPFLRQRRLADGNEIALLPWNEDLTRSPNAPKRSVSVPEEIISLFRDKKKMEMQWTFPWLDDGYTIQMDFWERLVGRSASKRGWLADDHIDIWIEYLWHFRQPNDDLGMQGPYMKRLLLDKSFLV</sequence>
<gene>
    <name evidence="1" type="ORF">Tco_1121862</name>
</gene>
<keyword evidence="2" id="KW-1185">Reference proteome</keyword>
<evidence type="ECO:0000313" key="1">
    <source>
        <dbReference type="EMBL" id="GJU05432.1"/>
    </source>
</evidence>
<dbReference type="EMBL" id="BQNB010021347">
    <property type="protein sequence ID" value="GJU05432.1"/>
    <property type="molecule type" value="Genomic_DNA"/>
</dbReference>
<dbReference type="Proteomes" id="UP001151760">
    <property type="component" value="Unassembled WGS sequence"/>
</dbReference>
<accession>A0ABQ5J159</accession>
<evidence type="ECO:0000313" key="2">
    <source>
        <dbReference type="Proteomes" id="UP001151760"/>
    </source>
</evidence>